<dbReference type="InterPro" id="IPR010994">
    <property type="entry name" value="RuvA_2-like"/>
</dbReference>
<keyword evidence="4 7" id="KW-0267">Excision nuclease</keyword>
<keyword evidence="12" id="KW-1185">Reference proteome</keyword>
<dbReference type="HAMAP" id="MF_00203">
    <property type="entry name" value="UvrC"/>
    <property type="match status" value="1"/>
</dbReference>
<protein>
    <recommendedName>
        <fullName evidence="7">UvrABC system protein C</fullName>
        <shortName evidence="7">Protein UvrC</shortName>
    </recommendedName>
    <alternativeName>
        <fullName evidence="7">Excinuclease ABC subunit C</fullName>
    </alternativeName>
</protein>
<feature type="domain" description="GIY-YIG" evidence="9">
    <location>
        <begin position="40"/>
        <end position="118"/>
    </location>
</feature>
<dbReference type="Pfam" id="PF01541">
    <property type="entry name" value="GIY-YIG"/>
    <property type="match status" value="1"/>
</dbReference>
<dbReference type="InterPro" id="IPR001943">
    <property type="entry name" value="UVR_dom"/>
</dbReference>
<keyword evidence="2 7" id="KW-0227">DNA damage</keyword>
<dbReference type="InterPro" id="IPR000305">
    <property type="entry name" value="GIY-YIG_endonuc"/>
</dbReference>
<dbReference type="SUPFAM" id="SSF47781">
    <property type="entry name" value="RuvA domain 2-like"/>
    <property type="match status" value="1"/>
</dbReference>
<dbReference type="NCBIfam" id="NF001824">
    <property type="entry name" value="PRK00558.1-5"/>
    <property type="match status" value="1"/>
</dbReference>
<dbReference type="SUPFAM" id="SSF46600">
    <property type="entry name" value="C-terminal UvrC-binding domain of UvrB"/>
    <property type="match status" value="1"/>
</dbReference>
<dbReference type="PROSITE" id="PS50151">
    <property type="entry name" value="UVR"/>
    <property type="match status" value="1"/>
</dbReference>
<organism evidence="11 12">
    <name type="scientific">Paraperlucidibaca wandonensis</name>
    <dbReference type="NCBI Taxonomy" id="1268273"/>
    <lineage>
        <taxon>Bacteria</taxon>
        <taxon>Pseudomonadati</taxon>
        <taxon>Pseudomonadota</taxon>
        <taxon>Gammaproteobacteria</taxon>
        <taxon>Moraxellales</taxon>
        <taxon>Moraxellaceae</taxon>
        <taxon>Paraperlucidibaca</taxon>
    </lineage>
</organism>
<dbReference type="Pfam" id="PF14520">
    <property type="entry name" value="HHH_5"/>
    <property type="match status" value="1"/>
</dbReference>
<dbReference type="SMART" id="SM00278">
    <property type="entry name" value="HhH1"/>
    <property type="match status" value="2"/>
</dbReference>
<comment type="similarity">
    <text evidence="7">Belongs to the UvrC family.</text>
</comment>
<dbReference type="InterPro" id="IPR004791">
    <property type="entry name" value="UvrC"/>
</dbReference>
<dbReference type="CDD" id="cd10434">
    <property type="entry name" value="GIY-YIG_UvrC_Cho"/>
    <property type="match status" value="1"/>
</dbReference>
<dbReference type="InterPro" id="IPR003583">
    <property type="entry name" value="Hlx-hairpin-Hlx_DNA-bd_motif"/>
</dbReference>
<comment type="function">
    <text evidence="7">The UvrABC repair system catalyzes the recognition and processing of DNA lesions. UvrC both incises the 5' and 3' sides of the lesion. The N-terminal half is responsible for the 3' incision and the C-terminal half is responsible for the 5' incision.</text>
</comment>
<dbReference type="InterPro" id="IPR035901">
    <property type="entry name" value="GIY-YIG_endonuc_sf"/>
</dbReference>
<comment type="subunit">
    <text evidence="7">Interacts with UvrB in an incision complex.</text>
</comment>
<dbReference type="PANTHER" id="PTHR30562">
    <property type="entry name" value="UVRC/OXIDOREDUCTASE"/>
    <property type="match status" value="1"/>
</dbReference>
<evidence type="ECO:0000256" key="3">
    <source>
        <dbReference type="ARBA" id="ARBA00022769"/>
    </source>
</evidence>
<evidence type="ECO:0000256" key="6">
    <source>
        <dbReference type="ARBA" id="ARBA00023236"/>
    </source>
</evidence>
<dbReference type="RefSeq" id="WP_379070267.1">
    <property type="nucleotide sequence ID" value="NZ_JBHTIT010000001.1"/>
</dbReference>
<evidence type="ECO:0000256" key="4">
    <source>
        <dbReference type="ARBA" id="ARBA00022881"/>
    </source>
</evidence>
<dbReference type="Pfam" id="PF02151">
    <property type="entry name" value="UVR"/>
    <property type="match status" value="1"/>
</dbReference>
<reference evidence="12" key="1">
    <citation type="journal article" date="2019" name="Int. J. Syst. Evol. Microbiol.">
        <title>The Global Catalogue of Microorganisms (GCM) 10K type strain sequencing project: providing services to taxonomists for standard genome sequencing and annotation.</title>
        <authorList>
            <consortium name="The Broad Institute Genomics Platform"/>
            <consortium name="The Broad Institute Genome Sequencing Center for Infectious Disease"/>
            <person name="Wu L."/>
            <person name="Ma J."/>
        </authorList>
    </citation>
    <scope>NUCLEOTIDE SEQUENCE [LARGE SCALE GENOMIC DNA]</scope>
    <source>
        <strain evidence="12">CCUG 63419</strain>
    </source>
</reference>
<feature type="domain" description="UVR" evidence="8">
    <location>
        <begin position="228"/>
        <end position="263"/>
    </location>
</feature>
<dbReference type="Gene3D" id="4.10.860.10">
    <property type="entry name" value="UVR domain"/>
    <property type="match status" value="1"/>
</dbReference>
<dbReference type="SUPFAM" id="SSF82771">
    <property type="entry name" value="GIY-YIG endonuclease"/>
    <property type="match status" value="1"/>
</dbReference>
<dbReference type="InterPro" id="IPR038476">
    <property type="entry name" value="UvrC_RNase_H_dom_sf"/>
</dbReference>
<evidence type="ECO:0000259" key="10">
    <source>
        <dbReference type="PROSITE" id="PS50165"/>
    </source>
</evidence>
<dbReference type="Proteomes" id="UP001597044">
    <property type="component" value="Unassembled WGS sequence"/>
</dbReference>
<evidence type="ECO:0000259" key="8">
    <source>
        <dbReference type="PROSITE" id="PS50151"/>
    </source>
</evidence>
<accession>A0ABW3HHJ2</accession>
<dbReference type="PROSITE" id="PS50165">
    <property type="entry name" value="UVRC"/>
    <property type="match status" value="1"/>
</dbReference>
<comment type="subcellular location">
    <subcellularLocation>
        <location evidence="7">Cytoplasm</location>
    </subcellularLocation>
</comment>
<name>A0ABW3HHJ2_9GAMM</name>
<dbReference type="PROSITE" id="PS50164">
    <property type="entry name" value="GIY_YIG"/>
    <property type="match status" value="1"/>
</dbReference>
<dbReference type="Gene3D" id="1.10.150.20">
    <property type="entry name" value="5' to 3' exonuclease, C-terminal subdomain"/>
    <property type="match status" value="1"/>
</dbReference>
<feature type="domain" description="UvrC family homology region profile" evidence="10">
    <location>
        <begin position="278"/>
        <end position="505"/>
    </location>
</feature>
<keyword evidence="3 7" id="KW-0228">DNA excision</keyword>
<dbReference type="InterPro" id="IPR047296">
    <property type="entry name" value="GIY-YIG_UvrC_Cho"/>
</dbReference>
<evidence type="ECO:0000256" key="7">
    <source>
        <dbReference type="HAMAP-Rule" id="MF_00203"/>
    </source>
</evidence>
<dbReference type="NCBIfam" id="TIGR00194">
    <property type="entry name" value="uvrC"/>
    <property type="match status" value="1"/>
</dbReference>
<evidence type="ECO:0000256" key="5">
    <source>
        <dbReference type="ARBA" id="ARBA00023204"/>
    </source>
</evidence>
<dbReference type="Gene3D" id="3.30.420.340">
    <property type="entry name" value="UvrC, RNAse H endonuclease domain"/>
    <property type="match status" value="1"/>
</dbReference>
<dbReference type="InterPro" id="IPR036876">
    <property type="entry name" value="UVR_dom_sf"/>
</dbReference>
<sequence length="632" mass="69959">MTDVTATLAAPEPLEPTANSKHANALRLEALRDTVKTLPTDPGVYRMLDATGAVLYVGKAKVLKNRVNSYFAKQVDSPKTKALVARIHAIEVTITASETEALLLEQTLIKSLKPPFNILLRDDKSYPSVLLTEGDAWPRLGFHRGPKKQKGRYFGPFPSSVSVRDSLNLLQKLFQVRQCEDSFFRNRTRPCLQHQIGRCRAPCVGLVSDEDYRRDVINTRLFLEGRNAEVTDGLIARMDMAAEALDFESAARYRDQLSALRRIQEQQFVLNDLGSADVYGVAAQPGGVCVSVLQVRDGRVLGSKNWHPSVFGETAIEDILAEFLPSYYLQIGAGRELPREIITPVALADDAVLADALRQHFGREVEIKSRVRETRAAWLTMAQRNAESALTAKLSHRGHTAMRFAELQRVLALEKPIKRMECFDISHTMGEATVASCVVFDGEGPRSSDYRRFNIEGITPGDDYAAMHQALTRRYSKLDPNDERLPDVLFIDGGKGQLSQAIDVLATLGIISVQLIGIAKGEGRKPGLETLHFPDREPLSLDAQSPALHLTQHIRDEAHRFAITGHRARRAKARKTSTLEGIDGIGPARRRALIQHFGGLQEVLRASAHDLARVNGISDALAQSLYAALHSH</sequence>
<dbReference type="Pfam" id="PF22920">
    <property type="entry name" value="UvrC_RNaseH"/>
    <property type="match status" value="1"/>
</dbReference>
<evidence type="ECO:0000313" key="11">
    <source>
        <dbReference type="EMBL" id="MFD0949998.1"/>
    </source>
</evidence>
<proteinExistence type="inferred from homology"/>
<evidence type="ECO:0000259" key="9">
    <source>
        <dbReference type="PROSITE" id="PS50164"/>
    </source>
</evidence>
<dbReference type="InterPro" id="IPR050066">
    <property type="entry name" value="UvrABC_protein_C"/>
</dbReference>
<keyword evidence="1 7" id="KW-0963">Cytoplasm</keyword>
<dbReference type="SMART" id="SM00465">
    <property type="entry name" value="GIYc"/>
    <property type="match status" value="1"/>
</dbReference>
<comment type="caution">
    <text evidence="11">The sequence shown here is derived from an EMBL/GenBank/DDBJ whole genome shotgun (WGS) entry which is preliminary data.</text>
</comment>
<dbReference type="PANTHER" id="PTHR30562:SF1">
    <property type="entry name" value="UVRABC SYSTEM PROTEIN C"/>
    <property type="match status" value="1"/>
</dbReference>
<evidence type="ECO:0000256" key="1">
    <source>
        <dbReference type="ARBA" id="ARBA00022490"/>
    </source>
</evidence>
<dbReference type="InterPro" id="IPR001162">
    <property type="entry name" value="UvrC_RNase_H_dom"/>
</dbReference>
<dbReference type="Gene3D" id="3.40.1440.10">
    <property type="entry name" value="GIY-YIG endonuclease"/>
    <property type="match status" value="1"/>
</dbReference>
<evidence type="ECO:0000313" key="12">
    <source>
        <dbReference type="Proteomes" id="UP001597044"/>
    </source>
</evidence>
<dbReference type="Pfam" id="PF08459">
    <property type="entry name" value="UvrC_RNaseH_dom"/>
    <property type="match status" value="1"/>
</dbReference>
<gene>
    <name evidence="7 11" type="primary">uvrC</name>
    <name evidence="11" type="ORF">ACFQ0F_06290</name>
</gene>
<dbReference type="EMBL" id="JBHTIT010000001">
    <property type="protein sequence ID" value="MFD0949998.1"/>
    <property type="molecule type" value="Genomic_DNA"/>
</dbReference>
<evidence type="ECO:0000256" key="2">
    <source>
        <dbReference type="ARBA" id="ARBA00022763"/>
    </source>
</evidence>
<keyword evidence="5 7" id="KW-0234">DNA repair</keyword>
<keyword evidence="6 7" id="KW-0742">SOS response</keyword>